<feature type="domain" description="PCI" evidence="4">
    <location>
        <begin position="210"/>
        <end position="391"/>
    </location>
</feature>
<name>A0A4Y7NK68_9CRUS</name>
<dbReference type="GO" id="GO:0006368">
    <property type="term" value="P:transcription elongation by RNA polymerase II"/>
    <property type="evidence" value="ECO:0007669"/>
    <property type="project" value="TreeGrafter"/>
</dbReference>
<dbReference type="PANTHER" id="PTHR12732:SF0">
    <property type="entry name" value="PCI DOMAIN-CONTAINING PROTEIN 2"/>
    <property type="match status" value="1"/>
</dbReference>
<reference evidence="5" key="1">
    <citation type="submission" date="2018-08" db="EMBL/GenBank/DDBJ databases">
        <authorList>
            <person name="Cornetti L."/>
        </authorList>
    </citation>
    <scope>NUCLEOTIDE SEQUENCE</scope>
    <source>
        <strain evidence="5">BE-ASS</strain>
    </source>
</reference>
<evidence type="ECO:0000259" key="4">
    <source>
        <dbReference type="PROSITE" id="PS50250"/>
    </source>
</evidence>
<evidence type="ECO:0000256" key="2">
    <source>
        <dbReference type="ARBA" id="ARBA00033214"/>
    </source>
</evidence>
<dbReference type="FunFam" id="1.10.10.10:FF:000146">
    <property type="entry name" value="PCI domain-containing protein 2 homolog"/>
    <property type="match status" value="1"/>
</dbReference>
<proteinExistence type="evidence at transcript level"/>
<dbReference type="GO" id="GO:0000973">
    <property type="term" value="P:post-transcriptional tethering of RNA polymerase II gene DNA at nuclear periphery"/>
    <property type="evidence" value="ECO:0007669"/>
    <property type="project" value="TreeGrafter"/>
</dbReference>
<evidence type="ECO:0000256" key="3">
    <source>
        <dbReference type="ARBA" id="ARBA00072421"/>
    </source>
</evidence>
<dbReference type="GO" id="GO:0070390">
    <property type="term" value="C:transcription export complex 2"/>
    <property type="evidence" value="ECO:0007669"/>
    <property type="project" value="TreeGrafter"/>
</dbReference>
<dbReference type="Gene3D" id="1.10.10.10">
    <property type="entry name" value="Winged helix-like DNA-binding domain superfamily/Winged helix DNA-binding domain"/>
    <property type="match status" value="1"/>
</dbReference>
<dbReference type="EMBL" id="LR024000">
    <property type="protein sequence ID" value="SVE93619.1"/>
    <property type="molecule type" value="mRNA"/>
</dbReference>
<evidence type="ECO:0000313" key="5">
    <source>
        <dbReference type="EMBL" id="SVE93619.1"/>
    </source>
</evidence>
<accession>A0A4Y7NK68</accession>
<dbReference type="GO" id="GO:0003690">
    <property type="term" value="F:double-stranded DNA binding"/>
    <property type="evidence" value="ECO:0007669"/>
    <property type="project" value="InterPro"/>
</dbReference>
<dbReference type="InterPro" id="IPR036388">
    <property type="entry name" value="WH-like_DNA-bd_sf"/>
</dbReference>
<sequence length="399" mass="46351">MANITLNQYLREIQSSWESRSGTEVSELLSFNHPHVMSSRLTSEGFETLVQRLVEPPLDEIVVLHLRCLSYINQQKYLEAYTEQSLLVQAFTKLFQTQKEDNWALYIMYVISLDLRVFAIKADQQLAKNGADKPGQTLEKAAECLMGLFRVCAADNRSSDEDTKRWGMLYLVNQLLKIYFRINKLHLCKALIRAIDASQFRDQFSLSQQVTYRYYVGRKAIFESDFKSAEKFLTFAFERCHRICRTNKRLILIYLIPVKMLLGHLPSSRLLQKYDLMQFSEVVQAVKEGNLLRLNQALLQHDAFFIRCGVYLILEKLKVTTYRNLFKKVTLLMKTHQIPIEAYLEALKFMGIEDIDLDETQCIIANLIFENKIKGYISNTHNKLVISKQNPFPSLATIA</sequence>
<dbReference type="GO" id="GO:0016973">
    <property type="term" value="P:poly(A)+ mRNA export from nucleus"/>
    <property type="evidence" value="ECO:0007669"/>
    <property type="project" value="TreeGrafter"/>
</dbReference>
<dbReference type="PROSITE" id="PS50250">
    <property type="entry name" value="PCI"/>
    <property type="match status" value="1"/>
</dbReference>
<protein>
    <recommendedName>
        <fullName evidence="3">PCI domain-containing protein 2 homolog</fullName>
    </recommendedName>
    <alternativeName>
        <fullName evidence="2">CSN12-like protein</fullName>
    </alternativeName>
</protein>
<dbReference type="GO" id="GO:0003723">
    <property type="term" value="F:RNA binding"/>
    <property type="evidence" value="ECO:0007669"/>
    <property type="project" value="InterPro"/>
</dbReference>
<comment type="similarity">
    <text evidence="1">Belongs to the CSN12 family.</text>
</comment>
<organism evidence="5">
    <name type="scientific">Scapholeberis mucronata</name>
    <dbReference type="NCBI Taxonomy" id="202097"/>
    <lineage>
        <taxon>Eukaryota</taxon>
        <taxon>Metazoa</taxon>
        <taxon>Ecdysozoa</taxon>
        <taxon>Arthropoda</taxon>
        <taxon>Crustacea</taxon>
        <taxon>Branchiopoda</taxon>
        <taxon>Diplostraca</taxon>
        <taxon>Cladocera</taxon>
        <taxon>Anomopoda</taxon>
        <taxon>Daphniidae</taxon>
        <taxon>Scapholeberis</taxon>
    </lineage>
</organism>
<dbReference type="AlphaFoldDB" id="A0A4Y7NK68"/>
<evidence type="ECO:0000256" key="1">
    <source>
        <dbReference type="ARBA" id="ARBA00025771"/>
    </source>
</evidence>
<dbReference type="InterPro" id="IPR045114">
    <property type="entry name" value="Csn12-like"/>
</dbReference>
<dbReference type="Pfam" id="PF01399">
    <property type="entry name" value="PCI"/>
    <property type="match status" value="1"/>
</dbReference>
<dbReference type="PANTHER" id="PTHR12732">
    <property type="entry name" value="UNCHARACTERIZED PROTEASOME COMPONENT REGION PCI-CONTAINING"/>
    <property type="match status" value="1"/>
</dbReference>
<dbReference type="InterPro" id="IPR000717">
    <property type="entry name" value="PCI_dom"/>
</dbReference>
<gene>
    <name evidence="5" type="primary">EOG090X06A5</name>
</gene>
<dbReference type="SMART" id="SM00753">
    <property type="entry name" value="PAM"/>
    <property type="match status" value="1"/>
</dbReference>